<keyword evidence="4" id="KW-1185">Reference proteome</keyword>
<gene>
    <name evidence="3" type="ORF">D0435_01060</name>
</gene>
<dbReference type="Pfam" id="PF14397">
    <property type="entry name" value="ATPgrasp_ST"/>
    <property type="match status" value="1"/>
</dbReference>
<dbReference type="Gene3D" id="3.30.470.20">
    <property type="entry name" value="ATP-grasp fold, B domain"/>
    <property type="match status" value="1"/>
</dbReference>
<name>A0A845QEY9_9FIRM</name>
<evidence type="ECO:0000256" key="1">
    <source>
        <dbReference type="SAM" id="MobiDB-lite"/>
    </source>
</evidence>
<accession>A0A845QEY9</accession>
<feature type="region of interest" description="Disordered" evidence="1">
    <location>
        <begin position="1"/>
        <end position="24"/>
    </location>
</feature>
<evidence type="ECO:0000313" key="3">
    <source>
        <dbReference type="EMBL" id="NBH60262.1"/>
    </source>
</evidence>
<organism evidence="3 4">
    <name type="scientific">Anaerotruncus colihominis</name>
    <dbReference type="NCBI Taxonomy" id="169435"/>
    <lineage>
        <taxon>Bacteria</taxon>
        <taxon>Bacillati</taxon>
        <taxon>Bacillota</taxon>
        <taxon>Clostridia</taxon>
        <taxon>Eubacteriales</taxon>
        <taxon>Oscillospiraceae</taxon>
        <taxon>Anaerotruncus</taxon>
    </lineage>
</organism>
<evidence type="ECO:0000313" key="4">
    <source>
        <dbReference type="Proteomes" id="UP000446866"/>
    </source>
</evidence>
<feature type="compositionally biased region" description="Basic and acidic residues" evidence="1">
    <location>
        <begin position="7"/>
        <end position="24"/>
    </location>
</feature>
<dbReference type="AlphaFoldDB" id="A0A845QEY9"/>
<reference evidence="3 4" key="1">
    <citation type="submission" date="2018-08" db="EMBL/GenBank/DDBJ databases">
        <title>Murine metabolic-syndrome-specific gut microbial biobank.</title>
        <authorList>
            <person name="Liu C."/>
        </authorList>
    </citation>
    <scope>NUCLEOTIDE SEQUENCE [LARGE SCALE GENOMIC DNA]</scope>
    <source>
        <strain evidence="3 4">28</strain>
    </source>
</reference>
<dbReference type="RefSeq" id="WP_160200559.1">
    <property type="nucleotide sequence ID" value="NZ_QXWK01000001.1"/>
</dbReference>
<dbReference type="InterPro" id="IPR039523">
    <property type="entry name" value="RimK-rel_E_lig_ATP-grasp"/>
</dbReference>
<protein>
    <recommendedName>
        <fullName evidence="2">Alpha-L-glutamate ligase-related protein ATP-grasp domain-containing protein</fullName>
    </recommendedName>
</protein>
<comment type="caution">
    <text evidence="3">The sequence shown here is derived from an EMBL/GenBank/DDBJ whole genome shotgun (WGS) entry which is preliminary data.</text>
</comment>
<proteinExistence type="predicted"/>
<feature type="domain" description="Alpha-L-glutamate ligase-related protein ATP-grasp" evidence="2">
    <location>
        <begin position="164"/>
        <end position="388"/>
    </location>
</feature>
<dbReference type="EMBL" id="QXWK01000001">
    <property type="protein sequence ID" value="NBH60262.1"/>
    <property type="molecule type" value="Genomic_DNA"/>
</dbReference>
<sequence length="406" mass="46707">MFSFFRKKADSSKSADKALKKQKRKEENILSVMSKTGWSREKTVAQIEDARQRLGITYKDYNRYEFYKIPINEQESEYQRKEAQRKRKAEKNEKFLHTVMENTGWSYEVAKEKMEESKAKCGAEYKDYVAYRFWETDEETQKTYFTKGDANALRKKYNTNKENVACFRNKNEFNEVFGDCLGRVWTYNKDVSLEEFTEKFKNEKKVIYKPLSASCGSGVQVFDISEDSVETSYDRIKTLPVGIVEGYLIQHPDMSRFSKRAVNTLRVVSVFKDDEVHILYAAFRMAGGDAVVDNFHNGGVLALIDLESGKVMTDAIDLSGKIYETHPATGEIIKGFQVPYWDEVKALIDKAGRIVEGVGYVGWDIAVTESGPVLIEGNTSPAPNVLQLPFYLQEHRGMHHVVERYL</sequence>
<evidence type="ECO:0000259" key="2">
    <source>
        <dbReference type="Pfam" id="PF14397"/>
    </source>
</evidence>
<dbReference type="SUPFAM" id="SSF56059">
    <property type="entry name" value="Glutathione synthetase ATP-binding domain-like"/>
    <property type="match status" value="1"/>
</dbReference>
<dbReference type="Proteomes" id="UP000446866">
    <property type="component" value="Unassembled WGS sequence"/>
</dbReference>